<accession>A0ACB8B1Z1</accession>
<proteinExistence type="predicted"/>
<name>A0ACB8B1Z1_9AGAM</name>
<comment type="caution">
    <text evidence="1">The sequence shown here is derived from an EMBL/GenBank/DDBJ whole genome shotgun (WGS) entry which is preliminary data.</text>
</comment>
<keyword evidence="2" id="KW-1185">Reference proteome</keyword>
<dbReference type="Proteomes" id="UP000790709">
    <property type="component" value="Unassembled WGS sequence"/>
</dbReference>
<gene>
    <name evidence="1" type="ORF">BV22DRAFT_855086</name>
</gene>
<reference evidence="1" key="1">
    <citation type="journal article" date="2021" name="New Phytol.">
        <title>Evolutionary innovations through gain and loss of genes in the ectomycorrhizal Boletales.</title>
        <authorList>
            <person name="Wu G."/>
            <person name="Miyauchi S."/>
            <person name="Morin E."/>
            <person name="Kuo A."/>
            <person name="Drula E."/>
            <person name="Varga T."/>
            <person name="Kohler A."/>
            <person name="Feng B."/>
            <person name="Cao Y."/>
            <person name="Lipzen A."/>
            <person name="Daum C."/>
            <person name="Hundley H."/>
            <person name="Pangilinan J."/>
            <person name="Johnson J."/>
            <person name="Barry K."/>
            <person name="LaButti K."/>
            <person name="Ng V."/>
            <person name="Ahrendt S."/>
            <person name="Min B."/>
            <person name="Choi I.G."/>
            <person name="Park H."/>
            <person name="Plett J.M."/>
            <person name="Magnuson J."/>
            <person name="Spatafora J.W."/>
            <person name="Nagy L.G."/>
            <person name="Henrissat B."/>
            <person name="Grigoriev I.V."/>
            <person name="Yang Z.L."/>
            <person name="Xu J."/>
            <person name="Martin F.M."/>
        </authorList>
    </citation>
    <scope>NUCLEOTIDE SEQUENCE</scope>
    <source>
        <strain evidence="1">KUC20120723A-06</strain>
    </source>
</reference>
<organism evidence="1 2">
    <name type="scientific">Leucogyrophana mollusca</name>
    <dbReference type="NCBI Taxonomy" id="85980"/>
    <lineage>
        <taxon>Eukaryota</taxon>
        <taxon>Fungi</taxon>
        <taxon>Dikarya</taxon>
        <taxon>Basidiomycota</taxon>
        <taxon>Agaricomycotina</taxon>
        <taxon>Agaricomycetes</taxon>
        <taxon>Agaricomycetidae</taxon>
        <taxon>Boletales</taxon>
        <taxon>Boletales incertae sedis</taxon>
        <taxon>Leucogyrophana</taxon>
    </lineage>
</organism>
<dbReference type="EMBL" id="MU266650">
    <property type="protein sequence ID" value="KAH7919544.1"/>
    <property type="molecule type" value="Genomic_DNA"/>
</dbReference>
<evidence type="ECO:0000313" key="1">
    <source>
        <dbReference type="EMBL" id="KAH7919544.1"/>
    </source>
</evidence>
<evidence type="ECO:0000313" key="2">
    <source>
        <dbReference type="Proteomes" id="UP000790709"/>
    </source>
</evidence>
<protein>
    <submittedName>
        <fullName evidence="1">Uncharacterized protein</fullName>
    </submittedName>
</protein>
<sequence>MDSTTIKIWEMVTGNMLEWSFAHPAMVVSLAFSPLATHIITAMEDSSAWMWDLTDGSLVAAVYCHEIMSAVFLGDHLKAILQGPLHLQLWDTTYYGPTTPLYDTNTPFEEPLMMSSDRSRLLCGRTVYLVGTVAPTTLQKSFDLPSECDVGVFSPDGRYVACWAKHLPSRISVVAVTDGSSKCEIECSYGRPFASVAFNVESTHLLVLLENSSVHIWDLSNPPRPTKVLPILFPKDPTLLQSRLRDGWLLGEDGQPLIWLPDSMQKVRLLSAYRHGRLVLEDTNGGPIVLDMADYLKIPQAAGGWRDGDVEILGSNNEASVLHRCAIPHSYGYSVLLTWVIPGVTSLWTCHAISGFPAGSWEEAPCCPRVLV</sequence>